<dbReference type="PANTHER" id="PTHR23092:SF15">
    <property type="entry name" value="INACTIVE NON-CANONICAL POLY(A) RNA POLYMERASE PROTEIN TRF4-2-RELATED"/>
    <property type="match status" value="1"/>
</dbReference>
<feature type="region of interest" description="Disordered" evidence="5">
    <location>
        <begin position="543"/>
        <end position="566"/>
    </location>
</feature>
<evidence type="ECO:0000256" key="4">
    <source>
        <dbReference type="ARBA" id="ARBA00022842"/>
    </source>
</evidence>
<feature type="region of interest" description="Disordered" evidence="5">
    <location>
        <begin position="222"/>
        <end position="244"/>
    </location>
</feature>
<dbReference type="EC" id="2.7.7.19" evidence="2"/>
<dbReference type="Gene3D" id="1.10.1410.10">
    <property type="match status" value="1"/>
</dbReference>
<sequence>MKPPHPLLKCHAHNRFSPSIALWQHFVGLDWPCSTQHRLVATAAAPVQDDADRPVNEQVGNGPQRVNITRKKTDKGTWFATKAEASIAHNKVRQITMRQARAKAPETLLASTKQAFAAHQDYTGVVVEPMEDPTPIAERFLPWCVAEKDRTMAGMDRLAVEIDKFYEYARPSSWETKARRHLTTQVRDHVRKILPKHELEVFGSERTGLALPTSDIDFRLVSPTQRRDESARSNFPPSSNERHRGKTDLYRLLNARMGHDKAYLLVHLRHARYPLLMLQDRNSRLDVQIVLSNDTSLSREYIKQYMQQYPYLRKLFFVVKTMFDVRGLSDVFRGGFGSYTLFMMIVASIRHNPHPRGDAAGALMNFLKFYRNFNTSKEGLSIEPVSKFNKHKMPVLTKQVETKIKNKESQPLPPYMLCLRDPADKTNDLGRKAIAIKHVQATFKHLCARLDYDLPVNTRPSLLSPLVGTSYMLNKQRRYDLESYGRQVSEQHSKLLALQAKMVREQESVGQVEKSDVVNMSPCIGKSNDDPEPTAETQIQSLRLQTGETNAGTDADQMERCSTDEALSVAEKGSIDLMSEDKENITKAS</sequence>
<feature type="domain" description="PAP-associated" evidence="6">
    <location>
        <begin position="363"/>
        <end position="427"/>
    </location>
</feature>
<dbReference type="InterPro" id="IPR054708">
    <property type="entry name" value="MTPAP-like_central"/>
</dbReference>
<accession>A0A6A5QL15</accession>
<dbReference type="Proteomes" id="UP000800096">
    <property type="component" value="Unassembled WGS sequence"/>
</dbReference>
<dbReference type="InterPro" id="IPR043519">
    <property type="entry name" value="NT_sf"/>
</dbReference>
<gene>
    <name evidence="8" type="ORF">BDU57DRAFT_516011</name>
</gene>
<dbReference type="GO" id="GO:0031499">
    <property type="term" value="C:TRAMP complex"/>
    <property type="evidence" value="ECO:0007669"/>
    <property type="project" value="TreeGrafter"/>
</dbReference>
<reference evidence="8" key="1">
    <citation type="journal article" date="2020" name="Stud. Mycol.">
        <title>101 Dothideomycetes genomes: a test case for predicting lifestyles and emergence of pathogens.</title>
        <authorList>
            <person name="Haridas S."/>
            <person name="Albert R."/>
            <person name="Binder M."/>
            <person name="Bloem J."/>
            <person name="Labutti K."/>
            <person name="Salamov A."/>
            <person name="Andreopoulos B."/>
            <person name="Baker S."/>
            <person name="Barry K."/>
            <person name="Bills G."/>
            <person name="Bluhm B."/>
            <person name="Cannon C."/>
            <person name="Castanera R."/>
            <person name="Culley D."/>
            <person name="Daum C."/>
            <person name="Ezra D."/>
            <person name="Gonzalez J."/>
            <person name="Henrissat B."/>
            <person name="Kuo A."/>
            <person name="Liang C."/>
            <person name="Lipzen A."/>
            <person name="Lutzoni F."/>
            <person name="Magnuson J."/>
            <person name="Mondo S."/>
            <person name="Nolan M."/>
            <person name="Ohm R."/>
            <person name="Pangilinan J."/>
            <person name="Park H.-J."/>
            <person name="Ramirez L."/>
            <person name="Alfaro M."/>
            <person name="Sun H."/>
            <person name="Tritt A."/>
            <person name="Yoshinaga Y."/>
            <person name="Zwiers L.-H."/>
            <person name="Turgeon B."/>
            <person name="Goodwin S."/>
            <person name="Spatafora J."/>
            <person name="Crous P."/>
            <person name="Grigoriev I."/>
        </authorList>
    </citation>
    <scope>NUCLEOTIDE SEQUENCE</scope>
    <source>
        <strain evidence="8">HMLAC05119</strain>
    </source>
</reference>
<feature type="compositionally biased region" description="Polar residues" evidence="5">
    <location>
        <begin position="543"/>
        <end position="552"/>
    </location>
</feature>
<comment type="similarity">
    <text evidence="1">Belongs to the DNA polymerase type-B-like family.</text>
</comment>
<organism evidence="8 9">
    <name type="scientific">Ampelomyces quisqualis</name>
    <name type="common">Powdery mildew agent</name>
    <dbReference type="NCBI Taxonomy" id="50730"/>
    <lineage>
        <taxon>Eukaryota</taxon>
        <taxon>Fungi</taxon>
        <taxon>Dikarya</taxon>
        <taxon>Ascomycota</taxon>
        <taxon>Pezizomycotina</taxon>
        <taxon>Dothideomycetes</taxon>
        <taxon>Pleosporomycetidae</taxon>
        <taxon>Pleosporales</taxon>
        <taxon>Pleosporineae</taxon>
        <taxon>Phaeosphaeriaceae</taxon>
        <taxon>Ampelomyces</taxon>
    </lineage>
</organism>
<dbReference type="Pfam" id="PF22600">
    <property type="entry name" value="MTPAP-like_central"/>
    <property type="match status" value="1"/>
</dbReference>
<dbReference type="SUPFAM" id="SSF81631">
    <property type="entry name" value="PAP/OAS1 substrate-binding domain"/>
    <property type="match status" value="1"/>
</dbReference>
<evidence type="ECO:0000313" key="8">
    <source>
        <dbReference type="EMBL" id="KAF1916113.1"/>
    </source>
</evidence>
<dbReference type="GO" id="GO:1990817">
    <property type="term" value="F:poly(A) RNA polymerase activity"/>
    <property type="evidence" value="ECO:0007669"/>
    <property type="project" value="UniProtKB-EC"/>
</dbReference>
<protein>
    <recommendedName>
        <fullName evidence="2">polynucleotide adenylyltransferase</fullName>
        <ecNumber evidence="2">2.7.7.19</ecNumber>
    </recommendedName>
</protein>
<dbReference type="GO" id="GO:0031123">
    <property type="term" value="P:RNA 3'-end processing"/>
    <property type="evidence" value="ECO:0007669"/>
    <property type="project" value="TreeGrafter"/>
</dbReference>
<dbReference type="OrthoDB" id="273917at2759"/>
<dbReference type="GO" id="GO:0003729">
    <property type="term" value="F:mRNA binding"/>
    <property type="evidence" value="ECO:0007669"/>
    <property type="project" value="TreeGrafter"/>
</dbReference>
<dbReference type="EMBL" id="ML979135">
    <property type="protein sequence ID" value="KAF1916113.1"/>
    <property type="molecule type" value="Genomic_DNA"/>
</dbReference>
<dbReference type="Pfam" id="PF03828">
    <property type="entry name" value="PAP_assoc"/>
    <property type="match status" value="1"/>
</dbReference>
<dbReference type="GO" id="GO:0043634">
    <property type="term" value="P:polyadenylation-dependent ncRNA catabolic process"/>
    <property type="evidence" value="ECO:0007669"/>
    <property type="project" value="TreeGrafter"/>
</dbReference>
<feature type="domain" description="Poly(A) RNA polymerase mitochondrial-like central palm" evidence="7">
    <location>
        <begin position="160"/>
        <end position="298"/>
    </location>
</feature>
<evidence type="ECO:0000256" key="1">
    <source>
        <dbReference type="ARBA" id="ARBA00008593"/>
    </source>
</evidence>
<dbReference type="GO" id="GO:0005730">
    <property type="term" value="C:nucleolus"/>
    <property type="evidence" value="ECO:0007669"/>
    <property type="project" value="TreeGrafter"/>
</dbReference>
<evidence type="ECO:0000313" key="9">
    <source>
        <dbReference type="Proteomes" id="UP000800096"/>
    </source>
</evidence>
<dbReference type="GO" id="GO:0010605">
    <property type="term" value="P:negative regulation of macromolecule metabolic process"/>
    <property type="evidence" value="ECO:0007669"/>
    <property type="project" value="UniProtKB-ARBA"/>
</dbReference>
<evidence type="ECO:0000259" key="7">
    <source>
        <dbReference type="Pfam" id="PF22600"/>
    </source>
</evidence>
<keyword evidence="9" id="KW-1185">Reference proteome</keyword>
<dbReference type="InterPro" id="IPR002058">
    <property type="entry name" value="PAP_assoc"/>
</dbReference>
<name>A0A6A5QL15_AMPQU</name>
<evidence type="ECO:0000256" key="5">
    <source>
        <dbReference type="SAM" id="MobiDB-lite"/>
    </source>
</evidence>
<evidence type="ECO:0000259" key="6">
    <source>
        <dbReference type="Pfam" id="PF03828"/>
    </source>
</evidence>
<dbReference type="GO" id="GO:0046872">
    <property type="term" value="F:metal ion binding"/>
    <property type="evidence" value="ECO:0007669"/>
    <property type="project" value="UniProtKB-KW"/>
</dbReference>
<dbReference type="SUPFAM" id="SSF81301">
    <property type="entry name" value="Nucleotidyltransferase"/>
    <property type="match status" value="1"/>
</dbReference>
<dbReference type="InterPro" id="IPR045862">
    <property type="entry name" value="Trf4-like"/>
</dbReference>
<keyword evidence="3" id="KW-0479">Metal-binding</keyword>
<evidence type="ECO:0000256" key="2">
    <source>
        <dbReference type="ARBA" id="ARBA00012388"/>
    </source>
</evidence>
<dbReference type="PANTHER" id="PTHR23092">
    <property type="entry name" value="POLY(A) RNA POLYMERASE"/>
    <property type="match status" value="1"/>
</dbReference>
<dbReference type="Gene3D" id="3.30.460.10">
    <property type="entry name" value="Beta Polymerase, domain 2"/>
    <property type="match status" value="1"/>
</dbReference>
<proteinExistence type="inferred from homology"/>
<dbReference type="AlphaFoldDB" id="A0A6A5QL15"/>
<keyword evidence="4" id="KW-0460">Magnesium</keyword>
<evidence type="ECO:0000256" key="3">
    <source>
        <dbReference type="ARBA" id="ARBA00022723"/>
    </source>
</evidence>
<dbReference type="CDD" id="cd05402">
    <property type="entry name" value="NT_PAP_TUTase"/>
    <property type="match status" value="1"/>
</dbReference>